<keyword evidence="3" id="KW-1185">Reference proteome</keyword>
<feature type="region of interest" description="Disordered" evidence="1">
    <location>
        <begin position="507"/>
        <end position="538"/>
    </location>
</feature>
<feature type="compositionally biased region" description="Basic and acidic residues" evidence="1">
    <location>
        <begin position="1"/>
        <end position="10"/>
    </location>
</feature>
<feature type="compositionally biased region" description="Polar residues" evidence="1">
    <location>
        <begin position="101"/>
        <end position="146"/>
    </location>
</feature>
<reference evidence="2" key="1">
    <citation type="journal article" date="2023" name="Mol. Phylogenet. Evol.">
        <title>Genome-scale phylogeny and comparative genomics of the fungal order Sordariales.</title>
        <authorList>
            <person name="Hensen N."/>
            <person name="Bonometti L."/>
            <person name="Westerberg I."/>
            <person name="Brannstrom I.O."/>
            <person name="Guillou S."/>
            <person name="Cros-Aarteil S."/>
            <person name="Calhoun S."/>
            <person name="Haridas S."/>
            <person name="Kuo A."/>
            <person name="Mondo S."/>
            <person name="Pangilinan J."/>
            <person name="Riley R."/>
            <person name="LaButti K."/>
            <person name="Andreopoulos B."/>
            <person name="Lipzen A."/>
            <person name="Chen C."/>
            <person name="Yan M."/>
            <person name="Daum C."/>
            <person name="Ng V."/>
            <person name="Clum A."/>
            <person name="Steindorff A."/>
            <person name="Ohm R.A."/>
            <person name="Martin F."/>
            <person name="Silar P."/>
            <person name="Natvig D.O."/>
            <person name="Lalanne C."/>
            <person name="Gautier V."/>
            <person name="Ament-Velasquez S.L."/>
            <person name="Kruys A."/>
            <person name="Hutchinson M.I."/>
            <person name="Powell A.J."/>
            <person name="Barry K."/>
            <person name="Miller A.N."/>
            <person name="Grigoriev I.V."/>
            <person name="Debuchy R."/>
            <person name="Gladieux P."/>
            <person name="Hiltunen Thoren M."/>
            <person name="Johannesson H."/>
        </authorList>
    </citation>
    <scope>NUCLEOTIDE SEQUENCE</scope>
    <source>
        <strain evidence="2">CBS 118394</strain>
    </source>
</reference>
<comment type="caution">
    <text evidence="2">The sequence shown here is derived from an EMBL/GenBank/DDBJ whole genome shotgun (WGS) entry which is preliminary data.</text>
</comment>
<dbReference type="AlphaFoldDB" id="A0AAE0MER7"/>
<dbReference type="Proteomes" id="UP001283341">
    <property type="component" value="Unassembled WGS sequence"/>
</dbReference>
<feature type="region of interest" description="Disordered" evidence="1">
    <location>
        <begin position="98"/>
        <end position="172"/>
    </location>
</feature>
<protein>
    <submittedName>
        <fullName evidence="2">Uncharacterized protein</fullName>
    </submittedName>
</protein>
<evidence type="ECO:0000313" key="2">
    <source>
        <dbReference type="EMBL" id="KAK3329510.1"/>
    </source>
</evidence>
<proteinExistence type="predicted"/>
<feature type="region of interest" description="Disordered" evidence="1">
    <location>
        <begin position="319"/>
        <end position="393"/>
    </location>
</feature>
<accession>A0AAE0MER7</accession>
<evidence type="ECO:0000256" key="1">
    <source>
        <dbReference type="SAM" id="MobiDB-lite"/>
    </source>
</evidence>
<feature type="region of interest" description="Disordered" evidence="1">
    <location>
        <begin position="276"/>
        <end position="305"/>
    </location>
</feature>
<reference evidence="2" key="2">
    <citation type="submission" date="2023-06" db="EMBL/GenBank/DDBJ databases">
        <authorList>
            <consortium name="Lawrence Berkeley National Laboratory"/>
            <person name="Haridas S."/>
            <person name="Hensen N."/>
            <person name="Bonometti L."/>
            <person name="Westerberg I."/>
            <person name="Brannstrom I.O."/>
            <person name="Guillou S."/>
            <person name="Cros-Aarteil S."/>
            <person name="Calhoun S."/>
            <person name="Kuo A."/>
            <person name="Mondo S."/>
            <person name="Pangilinan J."/>
            <person name="Riley R."/>
            <person name="Labutti K."/>
            <person name="Andreopoulos B."/>
            <person name="Lipzen A."/>
            <person name="Chen C."/>
            <person name="Yanf M."/>
            <person name="Daum C."/>
            <person name="Ng V."/>
            <person name="Clum A."/>
            <person name="Steindorff A."/>
            <person name="Ohm R."/>
            <person name="Martin F."/>
            <person name="Silar P."/>
            <person name="Natvig D."/>
            <person name="Lalanne C."/>
            <person name="Gautier V."/>
            <person name="Ament-Velasquez S.L."/>
            <person name="Kruys A."/>
            <person name="Hutchinson M.I."/>
            <person name="Powell A.J."/>
            <person name="Barry K."/>
            <person name="Miller A.N."/>
            <person name="Grigoriev I.V."/>
            <person name="Debuchy R."/>
            <person name="Gladieux P."/>
            <person name="Thoren M.H."/>
            <person name="Johannesson H."/>
        </authorList>
    </citation>
    <scope>NUCLEOTIDE SEQUENCE</scope>
    <source>
        <strain evidence="2">CBS 118394</strain>
    </source>
</reference>
<dbReference type="EMBL" id="JAUEDM010000001">
    <property type="protein sequence ID" value="KAK3329510.1"/>
    <property type="molecule type" value="Genomic_DNA"/>
</dbReference>
<organism evidence="2 3">
    <name type="scientific">Apodospora peruviana</name>
    <dbReference type="NCBI Taxonomy" id="516989"/>
    <lineage>
        <taxon>Eukaryota</taxon>
        <taxon>Fungi</taxon>
        <taxon>Dikarya</taxon>
        <taxon>Ascomycota</taxon>
        <taxon>Pezizomycotina</taxon>
        <taxon>Sordariomycetes</taxon>
        <taxon>Sordariomycetidae</taxon>
        <taxon>Sordariales</taxon>
        <taxon>Lasiosphaeriaceae</taxon>
        <taxon>Apodospora</taxon>
    </lineage>
</organism>
<name>A0AAE0MER7_9PEZI</name>
<feature type="compositionally biased region" description="Basic residues" evidence="1">
    <location>
        <begin position="344"/>
        <end position="358"/>
    </location>
</feature>
<evidence type="ECO:0000313" key="3">
    <source>
        <dbReference type="Proteomes" id="UP001283341"/>
    </source>
</evidence>
<feature type="compositionally biased region" description="Basic residues" evidence="1">
    <location>
        <begin position="513"/>
        <end position="525"/>
    </location>
</feature>
<gene>
    <name evidence="2" type="ORF">B0H66DRAFT_541303</name>
</gene>
<feature type="region of interest" description="Disordered" evidence="1">
    <location>
        <begin position="1"/>
        <end position="35"/>
    </location>
</feature>
<sequence>MNLHRQEDQAASRVADFQQDEKGSDSEDSTSAASRRTIKHLRIHLDMATTQYLTPSAHHQVDGLPGSSNCSSGPSAIAYTSSSDLDPYSAVRQLKLPNYTPPQRFSDSPYRQASGVSSFNYPATTDSTLLTPVSSAGSPPLQQRPSAKSMRVYHPSQSAVAGPQGPTPPNTSKLYYSNYDINASSQSSSPMAIHPQVTEAGPYDMATYIAQSPPNGHHPSSPKAEIPPPIDPYLGHFTVSGGNDTDVSHHPFSDYHHSFGNVEVDPNTQFMVRHPSSHVPVSTPQIHHRMPSSGAPTPLLGQPHPSQFRQQTMRVGGIEDLRDPGMLPGNNYPSHTSLSPGRRIPPRKKPATTRKASRTPKASPHGGNLDGQNGTNGHMDENDRDELTLRDDAPDDDKYLFQLRKEFISEKGKGMWEEMKAKYSEKHQGNWEKAALQMKVSRAVAKFGVWPKREIERLQEAHRYYEEKRYQLILARMKENGGCKVWDWKPQHIEAMLVKLGMEEATVDEKTGTRRRKNKAARRRASSQNGGHHLHHPSSVMNDWSNGLGLHPAFQGHAHHVVHAAATRQASFDMLSDEASVAPTFSSEQENEYLDQIFNKVKSEGSLSPELMELTYADDEGRSQSQDIVHHHSERVARQACEQLMQQQQQPSRIQEHAYAAQ</sequence>
<feature type="compositionally biased region" description="Basic and acidic residues" evidence="1">
    <location>
        <begin position="378"/>
        <end position="393"/>
    </location>
</feature>